<name>A0A9W9GBN6_9EURO</name>
<comment type="caution">
    <text evidence="5">The sequence shown here is derived from an EMBL/GenBank/DDBJ whole genome shotgun (WGS) entry which is preliminary data.</text>
</comment>
<feature type="transmembrane region" description="Helical" evidence="4">
    <location>
        <begin position="269"/>
        <end position="290"/>
    </location>
</feature>
<proteinExistence type="predicted"/>
<feature type="region of interest" description="Disordered" evidence="3">
    <location>
        <begin position="242"/>
        <end position="263"/>
    </location>
</feature>
<reference evidence="5" key="1">
    <citation type="submission" date="2022-11" db="EMBL/GenBank/DDBJ databases">
        <authorList>
            <person name="Petersen C."/>
        </authorList>
    </citation>
    <scope>NUCLEOTIDE SEQUENCE</scope>
    <source>
        <strain evidence="5">IBT 30069</strain>
    </source>
</reference>
<dbReference type="AlphaFoldDB" id="A0A9W9GBN6"/>
<keyword evidence="6" id="KW-1185">Reference proteome</keyword>
<dbReference type="GO" id="GO:0052689">
    <property type="term" value="F:carboxylic ester hydrolase activity"/>
    <property type="evidence" value="ECO:0007669"/>
    <property type="project" value="UniProtKB-ARBA"/>
</dbReference>
<keyword evidence="4" id="KW-1133">Transmembrane helix</keyword>
<keyword evidence="4" id="KW-0472">Membrane</keyword>
<dbReference type="InterPro" id="IPR000675">
    <property type="entry name" value="Cutinase/axe"/>
</dbReference>
<dbReference type="SUPFAM" id="SSF53474">
    <property type="entry name" value="alpha/beta-Hydrolases"/>
    <property type="match status" value="1"/>
</dbReference>
<accession>A0A9W9GBN6</accession>
<dbReference type="Gene3D" id="3.40.50.1820">
    <property type="entry name" value="alpha/beta hydrolase"/>
    <property type="match status" value="1"/>
</dbReference>
<dbReference type="GO" id="GO:0017000">
    <property type="term" value="P:antibiotic biosynthetic process"/>
    <property type="evidence" value="ECO:0007669"/>
    <property type="project" value="UniProtKB-ARBA"/>
</dbReference>
<dbReference type="Pfam" id="PF01083">
    <property type="entry name" value="Cutinase"/>
    <property type="match status" value="1"/>
</dbReference>
<sequence length="291" mass="30407">MTALLGTAFASNSTTVCAKGLKMFVTRGTTEAMGQGSLGAVTKGIAAQINGSIATPILYPATEGNPVYFESVANGTLLLRNALTDYVQKCPDSKIAVLGYSQGAQVTTNALCGMPTMWGLNGLLGNVTTAQALQAYQTSNALPQSVHEKIVSVVLFGDPSRSNSTSFSNYGTWNQSGNGLFYRNDWTACETLGNRIRSYCDATDIMCDIGPLASVAVHEGYLKAYGQEVVKLVVQQYANFSNSGSQSDNASNSSSIDTPSSSATSAHDGAMGLLSVIGLTVIAIFMMGIAI</sequence>
<dbReference type="GO" id="GO:0072330">
    <property type="term" value="P:monocarboxylic acid biosynthetic process"/>
    <property type="evidence" value="ECO:0007669"/>
    <property type="project" value="UniProtKB-ARBA"/>
</dbReference>
<evidence type="ECO:0000256" key="2">
    <source>
        <dbReference type="ARBA" id="ARBA00023157"/>
    </source>
</evidence>
<keyword evidence="4" id="KW-0812">Transmembrane</keyword>
<gene>
    <name evidence="5" type="ORF">N7456_000187</name>
</gene>
<dbReference type="SMART" id="SM01110">
    <property type="entry name" value="Cutinase"/>
    <property type="match status" value="1"/>
</dbReference>
<evidence type="ECO:0000256" key="1">
    <source>
        <dbReference type="ARBA" id="ARBA00022801"/>
    </source>
</evidence>
<dbReference type="Proteomes" id="UP001149165">
    <property type="component" value="Unassembled WGS sequence"/>
</dbReference>
<reference evidence="5" key="2">
    <citation type="journal article" date="2023" name="IMA Fungus">
        <title>Comparative genomic study of the Penicillium genus elucidates a diverse pangenome and 15 lateral gene transfer events.</title>
        <authorList>
            <person name="Petersen C."/>
            <person name="Sorensen T."/>
            <person name="Nielsen M.R."/>
            <person name="Sondergaard T.E."/>
            <person name="Sorensen J.L."/>
            <person name="Fitzpatrick D.A."/>
            <person name="Frisvad J.C."/>
            <person name="Nielsen K.L."/>
        </authorList>
    </citation>
    <scope>NUCLEOTIDE SEQUENCE</scope>
    <source>
        <strain evidence="5">IBT 30069</strain>
    </source>
</reference>
<keyword evidence="1" id="KW-0378">Hydrolase</keyword>
<keyword evidence="2" id="KW-1015">Disulfide bond</keyword>
<evidence type="ECO:0000313" key="5">
    <source>
        <dbReference type="EMBL" id="KAJ5115839.1"/>
    </source>
</evidence>
<protein>
    <recommendedName>
        <fullName evidence="7">Cutinase</fullName>
    </recommendedName>
</protein>
<dbReference type="PANTHER" id="PTHR33630:SF9">
    <property type="entry name" value="CUTINASE 4"/>
    <property type="match status" value="1"/>
</dbReference>
<dbReference type="OrthoDB" id="2586582at2759"/>
<dbReference type="EMBL" id="JAPQKH010000001">
    <property type="protein sequence ID" value="KAJ5115839.1"/>
    <property type="molecule type" value="Genomic_DNA"/>
</dbReference>
<dbReference type="InterPro" id="IPR029058">
    <property type="entry name" value="AB_hydrolase_fold"/>
</dbReference>
<evidence type="ECO:0000256" key="3">
    <source>
        <dbReference type="SAM" id="MobiDB-lite"/>
    </source>
</evidence>
<dbReference type="PANTHER" id="PTHR33630">
    <property type="entry name" value="CUTINASE RV1984C-RELATED-RELATED"/>
    <property type="match status" value="1"/>
</dbReference>
<evidence type="ECO:0008006" key="7">
    <source>
        <dbReference type="Google" id="ProtNLM"/>
    </source>
</evidence>
<evidence type="ECO:0000313" key="6">
    <source>
        <dbReference type="Proteomes" id="UP001149165"/>
    </source>
</evidence>
<evidence type="ECO:0000256" key="4">
    <source>
        <dbReference type="SAM" id="Phobius"/>
    </source>
</evidence>
<organism evidence="5 6">
    <name type="scientific">Penicillium angulare</name>
    <dbReference type="NCBI Taxonomy" id="116970"/>
    <lineage>
        <taxon>Eukaryota</taxon>
        <taxon>Fungi</taxon>
        <taxon>Dikarya</taxon>
        <taxon>Ascomycota</taxon>
        <taxon>Pezizomycotina</taxon>
        <taxon>Eurotiomycetes</taxon>
        <taxon>Eurotiomycetidae</taxon>
        <taxon>Eurotiales</taxon>
        <taxon>Aspergillaceae</taxon>
        <taxon>Penicillium</taxon>
    </lineage>
</organism>